<keyword evidence="1" id="KW-0472">Membrane</keyword>
<dbReference type="EMBL" id="CP024870">
    <property type="protein sequence ID" value="ATX70380.1"/>
    <property type="molecule type" value="Genomic_DNA"/>
</dbReference>
<feature type="transmembrane region" description="Helical" evidence="1">
    <location>
        <begin position="110"/>
        <end position="133"/>
    </location>
</feature>
<dbReference type="AlphaFoldDB" id="A0A2K8KFB4"/>
<protein>
    <submittedName>
        <fullName evidence="2">Uncharacterized protein</fullName>
    </submittedName>
</protein>
<feature type="transmembrane region" description="Helical" evidence="1">
    <location>
        <begin position="214"/>
        <end position="234"/>
    </location>
</feature>
<dbReference type="NCBIfam" id="NF045987">
    <property type="entry name" value="SPE_1075_fam"/>
    <property type="match status" value="1"/>
</dbReference>
<feature type="transmembrane region" description="Helical" evidence="1">
    <location>
        <begin position="75"/>
        <end position="98"/>
    </location>
</feature>
<feature type="transmembrane region" description="Helical" evidence="1">
    <location>
        <begin position="170"/>
        <end position="188"/>
    </location>
</feature>
<sequence length="296" mass="32817">MKDWINERLRYAKVNYEVLIIKGVLLFLGMTIMALGIALYIPTGLGKSQVDFAVFTFVYVAKGKFMSDGDAVATIYSTTLMLFYVTAMIVSAIFGLIATIREYKKNKLKAIWIPFATIVVTDLIITFVFPYFVNFFANPLGTKGLGVVGLVPKMAVWLDSLGASSQGVRSWMFVLAFIVFCFGIALWVKSTWAPGSYNSICTQFMALTKLNYSISRIICDLIIVAPAVVAVWFVPTTDGITPANSFFTNFSIATIAFVFVAGPIINIMINGIGKLKFLNFDKMIKPHMQEAETIKK</sequence>
<keyword evidence="3" id="KW-1185">Reference proteome</keyword>
<reference evidence="2 3" key="1">
    <citation type="submission" date="2017-11" db="EMBL/GenBank/DDBJ databases">
        <title>Complete genome sequence of Spiroplasma clarkii CN-5 (DSM 19994).</title>
        <authorList>
            <person name="Tsai Y.-M."/>
            <person name="Chang A."/>
            <person name="Lo W.-S."/>
            <person name="Kuo C.-H."/>
        </authorList>
    </citation>
    <scope>NUCLEOTIDE SEQUENCE [LARGE SCALE GENOMIC DNA]</scope>
    <source>
        <strain evidence="2 3">CN-5</strain>
    </source>
</reference>
<keyword evidence="1" id="KW-0812">Transmembrane</keyword>
<organism evidence="2 3">
    <name type="scientific">Spiroplasma clarkii</name>
    <dbReference type="NCBI Taxonomy" id="2139"/>
    <lineage>
        <taxon>Bacteria</taxon>
        <taxon>Bacillati</taxon>
        <taxon>Mycoplasmatota</taxon>
        <taxon>Mollicutes</taxon>
        <taxon>Entomoplasmatales</taxon>
        <taxon>Spiroplasmataceae</taxon>
        <taxon>Spiroplasma</taxon>
    </lineage>
</organism>
<evidence type="ECO:0000313" key="2">
    <source>
        <dbReference type="EMBL" id="ATX70380.1"/>
    </source>
</evidence>
<dbReference type="Pfam" id="PF19700">
    <property type="entry name" value="DUF6198"/>
    <property type="match status" value="1"/>
</dbReference>
<dbReference type="InterPro" id="IPR038750">
    <property type="entry name" value="YczE/YyaS-like"/>
</dbReference>
<feature type="transmembrane region" description="Helical" evidence="1">
    <location>
        <begin position="20"/>
        <end position="41"/>
    </location>
</feature>
<accession>A0A2K8KFB4</accession>
<keyword evidence="1" id="KW-1133">Transmembrane helix</keyword>
<name>A0A2K8KFB4_9MOLU</name>
<evidence type="ECO:0000256" key="1">
    <source>
        <dbReference type="SAM" id="Phobius"/>
    </source>
</evidence>
<dbReference type="RefSeq" id="WP_100253946.1">
    <property type="nucleotide sequence ID" value="NZ_CP024870.1"/>
</dbReference>
<gene>
    <name evidence="2" type="ORF">SCLAR_v1c00450</name>
</gene>
<evidence type="ECO:0000313" key="3">
    <source>
        <dbReference type="Proteomes" id="UP000231179"/>
    </source>
</evidence>
<proteinExistence type="predicted"/>
<feature type="transmembrane region" description="Helical" evidence="1">
    <location>
        <begin position="246"/>
        <end position="269"/>
    </location>
</feature>
<dbReference type="Proteomes" id="UP000231179">
    <property type="component" value="Chromosome"/>
</dbReference>